<evidence type="ECO:0000256" key="5">
    <source>
        <dbReference type="ARBA" id="ARBA00023134"/>
    </source>
</evidence>
<keyword evidence="6" id="KW-1003">Cell membrane</keyword>
<name>A0ABY6Q623_9GAMM</name>
<evidence type="ECO:0000256" key="2">
    <source>
        <dbReference type="ARBA" id="ARBA00020484"/>
    </source>
</evidence>
<keyword evidence="6" id="KW-0690">Ribosome biogenesis</keyword>
<protein>
    <recommendedName>
        <fullName evidence="2 6">GTPase Era</fullName>
    </recommendedName>
</protein>
<dbReference type="PANTHER" id="PTHR42698">
    <property type="entry name" value="GTPASE ERA"/>
    <property type="match status" value="1"/>
</dbReference>
<gene>
    <name evidence="6" type="primary">era</name>
    <name evidence="11" type="ORF">E0F26_08155</name>
</gene>
<dbReference type="CDD" id="cd04163">
    <property type="entry name" value="Era"/>
    <property type="match status" value="1"/>
</dbReference>
<dbReference type="Proteomes" id="UP001317963">
    <property type="component" value="Chromosome"/>
</dbReference>
<feature type="region of interest" description="G4" evidence="7">
    <location>
        <begin position="125"/>
        <end position="128"/>
    </location>
</feature>
<dbReference type="Gene3D" id="3.40.50.300">
    <property type="entry name" value="P-loop containing nucleotide triphosphate hydrolases"/>
    <property type="match status" value="1"/>
</dbReference>
<keyword evidence="5 6" id="KW-0342">GTP-binding</keyword>
<dbReference type="Pfam" id="PF01926">
    <property type="entry name" value="MMR_HSR1"/>
    <property type="match status" value="1"/>
</dbReference>
<dbReference type="NCBIfam" id="NF000908">
    <property type="entry name" value="PRK00089.1"/>
    <property type="match status" value="1"/>
</dbReference>
<dbReference type="PANTHER" id="PTHR42698:SF1">
    <property type="entry name" value="GTPASE ERA, MITOCHONDRIAL"/>
    <property type="match status" value="1"/>
</dbReference>
<sequence>MNNESATRCGLVALVGRPNVGKSTLLNFLLEQKLSITSRKPQTTRQQVLGVKTVDSDQMIFVDTPGLHRNEPKAINKAMNRSATSAMSDVDLVLFLIDRAKWTEEDSWILEKIESASAPVALVINKMDLLDDPNSLLPELETLQARSNFAGVFPVSALRQKNLDVLESFVREQLPEGHHLFPEGQITNRTERFLAAELIREKIIRQLCDELPHTSAVEIEGFQSDDRGVLHISAIIFVERDGQKRIVIGTGGARLRSIGTEARRDMEKAFDNKVMLKLWVKVKSGWSDDIRALRSLGLEGDT</sequence>
<dbReference type="Pfam" id="PF07650">
    <property type="entry name" value="KH_2"/>
    <property type="match status" value="1"/>
</dbReference>
<dbReference type="InterPro" id="IPR009019">
    <property type="entry name" value="KH_sf_prok-type"/>
</dbReference>
<dbReference type="InterPro" id="IPR004044">
    <property type="entry name" value="KH_dom_type_2"/>
</dbReference>
<dbReference type="Gene3D" id="3.30.300.20">
    <property type="match status" value="1"/>
</dbReference>
<dbReference type="InterPro" id="IPR006073">
    <property type="entry name" value="GTP-bd"/>
</dbReference>
<keyword evidence="4 6" id="KW-0694">RNA-binding</keyword>
<evidence type="ECO:0000256" key="4">
    <source>
        <dbReference type="ARBA" id="ARBA00022884"/>
    </source>
</evidence>
<organism evidence="11 12">
    <name type="scientific">Candidatus Paraluminiphilus aquimaris</name>
    <dbReference type="NCBI Taxonomy" id="2518994"/>
    <lineage>
        <taxon>Bacteria</taxon>
        <taxon>Pseudomonadati</taxon>
        <taxon>Pseudomonadota</taxon>
        <taxon>Gammaproteobacteria</taxon>
        <taxon>Cellvibrionales</taxon>
        <taxon>Halieaceae</taxon>
        <taxon>Candidatus Paraluminiphilus</taxon>
    </lineage>
</organism>
<comment type="function">
    <text evidence="6">An essential GTPase that binds both GDP and GTP, with rapid nucleotide exchange. Plays a role in 16S rRNA processing and 30S ribosomal subunit biogenesis and possibly also in cell cycle regulation and energy metabolism.</text>
</comment>
<dbReference type="PROSITE" id="PS51713">
    <property type="entry name" value="G_ERA"/>
    <property type="match status" value="1"/>
</dbReference>
<dbReference type="EMBL" id="CP036501">
    <property type="protein sequence ID" value="UZP74712.1"/>
    <property type="molecule type" value="Genomic_DNA"/>
</dbReference>
<reference evidence="11 12" key="1">
    <citation type="submission" date="2019-02" db="EMBL/GenBank/DDBJ databases">
        <title>Halieaceae_genomes.</title>
        <authorList>
            <person name="Li S.-H."/>
        </authorList>
    </citation>
    <scope>NUCLEOTIDE SEQUENCE [LARGE SCALE GENOMIC DNA]</scope>
    <source>
        <strain evidence="11 12">JH123</strain>
    </source>
</reference>
<dbReference type="InterPro" id="IPR005662">
    <property type="entry name" value="GTPase_Era-like"/>
</dbReference>
<feature type="region of interest" description="G3" evidence="7">
    <location>
        <begin position="63"/>
        <end position="66"/>
    </location>
</feature>
<evidence type="ECO:0000259" key="10">
    <source>
        <dbReference type="PROSITE" id="PS51713"/>
    </source>
</evidence>
<evidence type="ECO:0000256" key="7">
    <source>
        <dbReference type="PROSITE-ProRule" id="PRU01050"/>
    </source>
</evidence>
<feature type="domain" description="KH type-2" evidence="9">
    <location>
        <begin position="199"/>
        <end position="284"/>
    </location>
</feature>
<dbReference type="SUPFAM" id="SSF52540">
    <property type="entry name" value="P-loop containing nucleoside triphosphate hydrolases"/>
    <property type="match status" value="1"/>
</dbReference>
<feature type="binding site" evidence="6">
    <location>
        <begin position="63"/>
        <end position="67"/>
    </location>
    <ligand>
        <name>GTP</name>
        <dbReference type="ChEBI" id="CHEBI:37565"/>
    </ligand>
</feature>
<proteinExistence type="inferred from homology"/>
<comment type="similarity">
    <text evidence="1 6 7 8">Belongs to the TRAFAC class TrmE-Era-EngA-EngB-Septin-like GTPase superfamily. Era GTPase family.</text>
</comment>
<keyword evidence="12" id="KW-1185">Reference proteome</keyword>
<evidence type="ECO:0000259" key="9">
    <source>
        <dbReference type="PROSITE" id="PS50823"/>
    </source>
</evidence>
<evidence type="ECO:0000313" key="11">
    <source>
        <dbReference type="EMBL" id="UZP74712.1"/>
    </source>
</evidence>
<accession>A0ABY6Q623</accession>
<feature type="domain" description="Era-type G" evidence="10">
    <location>
        <begin position="8"/>
        <end position="176"/>
    </location>
</feature>
<dbReference type="RefSeq" id="WP_279241172.1">
    <property type="nucleotide sequence ID" value="NZ_CP036501.1"/>
</dbReference>
<keyword evidence="6" id="KW-0963">Cytoplasm</keyword>
<keyword evidence="3 6" id="KW-0547">Nucleotide-binding</keyword>
<dbReference type="InterPro" id="IPR005225">
    <property type="entry name" value="Small_GTP-bd"/>
</dbReference>
<dbReference type="CDD" id="cd22534">
    <property type="entry name" value="KH-II_Era"/>
    <property type="match status" value="1"/>
</dbReference>
<dbReference type="PROSITE" id="PS50823">
    <property type="entry name" value="KH_TYPE_2"/>
    <property type="match status" value="1"/>
</dbReference>
<dbReference type="SUPFAM" id="SSF54814">
    <property type="entry name" value="Prokaryotic type KH domain (KH-domain type II)"/>
    <property type="match status" value="1"/>
</dbReference>
<feature type="region of interest" description="G5" evidence="7">
    <location>
        <begin position="155"/>
        <end position="157"/>
    </location>
</feature>
<dbReference type="NCBIfam" id="TIGR00436">
    <property type="entry name" value="era"/>
    <property type="match status" value="1"/>
</dbReference>
<feature type="region of interest" description="G1" evidence="7">
    <location>
        <begin position="16"/>
        <end position="23"/>
    </location>
</feature>
<dbReference type="PRINTS" id="PR00326">
    <property type="entry name" value="GTP1OBG"/>
</dbReference>
<dbReference type="InterPro" id="IPR030388">
    <property type="entry name" value="G_ERA_dom"/>
</dbReference>
<dbReference type="HAMAP" id="MF_00367">
    <property type="entry name" value="GTPase_Era"/>
    <property type="match status" value="1"/>
</dbReference>
<feature type="binding site" evidence="6">
    <location>
        <begin position="16"/>
        <end position="23"/>
    </location>
    <ligand>
        <name>GTP</name>
        <dbReference type="ChEBI" id="CHEBI:37565"/>
    </ligand>
</feature>
<evidence type="ECO:0000256" key="3">
    <source>
        <dbReference type="ARBA" id="ARBA00022741"/>
    </source>
</evidence>
<dbReference type="InterPro" id="IPR015946">
    <property type="entry name" value="KH_dom-like_a/b"/>
</dbReference>
<evidence type="ECO:0000256" key="6">
    <source>
        <dbReference type="HAMAP-Rule" id="MF_00367"/>
    </source>
</evidence>
<evidence type="ECO:0000256" key="8">
    <source>
        <dbReference type="RuleBase" id="RU003761"/>
    </source>
</evidence>
<comment type="subcellular location">
    <subcellularLocation>
        <location evidence="6">Cytoplasm</location>
    </subcellularLocation>
    <subcellularLocation>
        <location evidence="6">Cell membrane</location>
        <topology evidence="6">Peripheral membrane protein</topology>
    </subcellularLocation>
</comment>
<evidence type="ECO:0000313" key="12">
    <source>
        <dbReference type="Proteomes" id="UP001317963"/>
    </source>
</evidence>
<dbReference type="InterPro" id="IPR027417">
    <property type="entry name" value="P-loop_NTPase"/>
</dbReference>
<dbReference type="NCBIfam" id="TIGR00231">
    <property type="entry name" value="small_GTP"/>
    <property type="match status" value="1"/>
</dbReference>
<keyword evidence="6" id="KW-0472">Membrane</keyword>
<keyword evidence="6" id="KW-0699">rRNA-binding</keyword>
<evidence type="ECO:0000256" key="1">
    <source>
        <dbReference type="ARBA" id="ARBA00007921"/>
    </source>
</evidence>
<comment type="subunit">
    <text evidence="6">Monomer.</text>
</comment>
<feature type="binding site" evidence="6">
    <location>
        <begin position="125"/>
        <end position="128"/>
    </location>
    <ligand>
        <name>GTP</name>
        <dbReference type="ChEBI" id="CHEBI:37565"/>
    </ligand>
</feature>
<feature type="region of interest" description="G2" evidence="7">
    <location>
        <begin position="42"/>
        <end position="46"/>
    </location>
</feature>